<dbReference type="AlphaFoldDB" id="A0A836CAV3"/>
<feature type="compositionally biased region" description="Basic and acidic residues" evidence="1">
    <location>
        <begin position="269"/>
        <end position="283"/>
    </location>
</feature>
<dbReference type="GO" id="GO:0016593">
    <property type="term" value="C:Cdc73/Paf1 complex"/>
    <property type="evidence" value="ECO:0007669"/>
    <property type="project" value="InterPro"/>
</dbReference>
<dbReference type="GO" id="GO:0032968">
    <property type="term" value="P:positive regulation of transcription elongation by RNA polymerase II"/>
    <property type="evidence" value="ECO:0007669"/>
    <property type="project" value="TreeGrafter"/>
</dbReference>
<dbReference type="GO" id="GO:1990269">
    <property type="term" value="F:RNA polymerase II C-terminal domain phosphoserine binding"/>
    <property type="evidence" value="ECO:0007669"/>
    <property type="project" value="TreeGrafter"/>
</dbReference>
<proteinExistence type="predicted"/>
<dbReference type="PANTHER" id="PTHR23146">
    <property type="entry name" value="LEO1 PROTEIN"/>
    <property type="match status" value="1"/>
</dbReference>
<evidence type="ECO:0000313" key="2">
    <source>
        <dbReference type="EMBL" id="KAG5177581.1"/>
    </source>
</evidence>
<gene>
    <name evidence="2" type="ORF">JKP88DRAFT_265035</name>
</gene>
<feature type="compositionally biased region" description="Basic and acidic residues" evidence="1">
    <location>
        <begin position="353"/>
        <end position="366"/>
    </location>
</feature>
<keyword evidence="3" id="KW-1185">Reference proteome</keyword>
<dbReference type="GO" id="GO:0006368">
    <property type="term" value="P:transcription elongation by RNA polymerase II"/>
    <property type="evidence" value="ECO:0007669"/>
    <property type="project" value="InterPro"/>
</dbReference>
<dbReference type="Pfam" id="PF04004">
    <property type="entry name" value="Leo1"/>
    <property type="match status" value="1"/>
</dbReference>
<accession>A0A836CAV3</accession>
<feature type="region of interest" description="Disordered" evidence="1">
    <location>
        <begin position="1"/>
        <end position="80"/>
    </location>
</feature>
<feature type="region of interest" description="Disordered" evidence="1">
    <location>
        <begin position="265"/>
        <end position="308"/>
    </location>
</feature>
<evidence type="ECO:0000313" key="3">
    <source>
        <dbReference type="Proteomes" id="UP000664859"/>
    </source>
</evidence>
<feature type="compositionally biased region" description="Acidic residues" evidence="1">
    <location>
        <begin position="30"/>
        <end position="45"/>
    </location>
</feature>
<organism evidence="2 3">
    <name type="scientific">Tribonema minus</name>
    <dbReference type="NCBI Taxonomy" id="303371"/>
    <lineage>
        <taxon>Eukaryota</taxon>
        <taxon>Sar</taxon>
        <taxon>Stramenopiles</taxon>
        <taxon>Ochrophyta</taxon>
        <taxon>PX clade</taxon>
        <taxon>Xanthophyceae</taxon>
        <taxon>Tribonematales</taxon>
        <taxon>Tribonemataceae</taxon>
        <taxon>Tribonema</taxon>
    </lineage>
</organism>
<reference evidence="2" key="1">
    <citation type="submission" date="2021-02" db="EMBL/GenBank/DDBJ databases">
        <title>First Annotated Genome of the Yellow-green Alga Tribonema minus.</title>
        <authorList>
            <person name="Mahan K.M."/>
        </authorList>
    </citation>
    <scope>NUCLEOTIDE SEQUENCE</scope>
    <source>
        <strain evidence="2">UTEX B ZZ1240</strain>
    </source>
</reference>
<dbReference type="InterPro" id="IPR007149">
    <property type="entry name" value="Leo1"/>
</dbReference>
<feature type="region of interest" description="Disordered" evidence="1">
    <location>
        <begin position="332"/>
        <end position="465"/>
    </location>
</feature>
<protein>
    <submittedName>
        <fullName evidence="2">Leo1-like protein-domain-containing protein</fullName>
    </submittedName>
</protein>
<dbReference type="EMBL" id="JAFCMP010000524">
    <property type="protein sequence ID" value="KAG5177581.1"/>
    <property type="molecule type" value="Genomic_DNA"/>
</dbReference>
<comment type="caution">
    <text evidence="2">The sequence shown here is derived from an EMBL/GenBank/DDBJ whole genome shotgun (WGS) entry which is preliminary data.</text>
</comment>
<feature type="compositionally biased region" description="Low complexity" evidence="1">
    <location>
        <begin position="7"/>
        <end position="24"/>
    </location>
</feature>
<dbReference type="Proteomes" id="UP000664859">
    <property type="component" value="Unassembled WGS sequence"/>
</dbReference>
<dbReference type="OrthoDB" id="206725at2759"/>
<sequence>MHPATGAQPHSAEQPPQAPASSAAGMSDLFADEDSDGDGEEDDEEQTFREVPSQAGAGAARSRPAPGGGGASYTRGQAYQQPEEQAIAIEIPELQRPTPASKVYVTRMPNVMGIKTAPFDPNTFDQVAEDETFKFTTNIIRQAYFNSLTLEWRHRKDASGALEYDEHGEPIRETNTRLVKWSDGSLQLMVGEEVFDVSEHALDKSYMFVRQKTTEGTSCLECQGRLDNKLTFKPSGLHSKAHRSLALAVRTRTQKASRIMSYSETMDPEAVKTQRVRTEEGTRKREKRRTSGAAGYPRYRDGARGKRARMSATYLEEGVDYDETGLKSLKEDTRNRYDYSDSSSDGDEDGDGAEAHADAADEDARPRRAAAAKADRSLSSKAGASAERSQSDSEQSEEEEAEGQSFAQDEDSGEDVAPAVRARGGKRRVLDDEDSDTGGAPMSKAGGSEAAPAKRRGAVLDSDSE</sequence>
<evidence type="ECO:0000256" key="1">
    <source>
        <dbReference type="SAM" id="MobiDB-lite"/>
    </source>
</evidence>
<name>A0A836CAV3_9STRA</name>
<dbReference type="PANTHER" id="PTHR23146:SF0">
    <property type="entry name" value="RNA POLYMERASE-ASSOCIATED PROTEIN LEO1"/>
    <property type="match status" value="1"/>
</dbReference>
<feature type="compositionally biased region" description="Acidic residues" evidence="1">
    <location>
        <begin position="394"/>
        <end position="414"/>
    </location>
</feature>
<feature type="compositionally biased region" description="Low complexity" evidence="1">
    <location>
        <begin position="379"/>
        <end position="388"/>
    </location>
</feature>
<feature type="compositionally biased region" description="Low complexity" evidence="1">
    <location>
        <begin position="55"/>
        <end position="65"/>
    </location>
</feature>